<evidence type="ECO:0000313" key="1">
    <source>
        <dbReference type="EMBL" id="CAF1635199.1"/>
    </source>
</evidence>
<dbReference type="AlphaFoldDB" id="A0A8S2G6G0"/>
<organism evidence="1 3">
    <name type="scientific">Didymodactylos carnosus</name>
    <dbReference type="NCBI Taxonomy" id="1234261"/>
    <lineage>
        <taxon>Eukaryota</taxon>
        <taxon>Metazoa</taxon>
        <taxon>Spiralia</taxon>
        <taxon>Gnathifera</taxon>
        <taxon>Rotifera</taxon>
        <taxon>Eurotatoria</taxon>
        <taxon>Bdelloidea</taxon>
        <taxon>Philodinida</taxon>
        <taxon>Philodinidae</taxon>
        <taxon>Didymodactylos</taxon>
    </lineage>
</organism>
<feature type="non-terminal residue" evidence="1">
    <location>
        <position position="1"/>
    </location>
</feature>
<proteinExistence type="predicted"/>
<reference evidence="1" key="1">
    <citation type="submission" date="2021-02" db="EMBL/GenBank/DDBJ databases">
        <authorList>
            <person name="Nowell W R."/>
        </authorList>
    </citation>
    <scope>NUCLEOTIDE SEQUENCE</scope>
</reference>
<comment type="caution">
    <text evidence="1">The sequence shown here is derived from an EMBL/GenBank/DDBJ whole genome shotgun (WGS) entry which is preliminary data.</text>
</comment>
<dbReference type="Proteomes" id="UP000677228">
    <property type="component" value="Unassembled WGS sequence"/>
</dbReference>
<gene>
    <name evidence="1" type="ORF">OVA965_LOCUS43956</name>
    <name evidence="2" type="ORF">TMI583_LOCUS46448</name>
</gene>
<name>A0A8S2G6G0_9BILA</name>
<protein>
    <submittedName>
        <fullName evidence="1">Uncharacterized protein</fullName>
    </submittedName>
</protein>
<dbReference type="Proteomes" id="UP000682733">
    <property type="component" value="Unassembled WGS sequence"/>
</dbReference>
<dbReference type="EMBL" id="CAJOBA010086407">
    <property type="protein sequence ID" value="CAF4465370.1"/>
    <property type="molecule type" value="Genomic_DNA"/>
</dbReference>
<evidence type="ECO:0000313" key="2">
    <source>
        <dbReference type="EMBL" id="CAF4465370.1"/>
    </source>
</evidence>
<sequence length="94" mass="10572">LPIDLQPKSCIIVTDTDSRILLDKLGYVIYDFTHVARYIITTIGGNSVQKQEATTSKITTDYTKTVALGLKIINTHFIHFKAQCPFEWTLALSL</sequence>
<evidence type="ECO:0000313" key="3">
    <source>
        <dbReference type="Proteomes" id="UP000677228"/>
    </source>
</evidence>
<accession>A0A8S2G6G0</accession>
<dbReference type="EMBL" id="CAJNOK010060316">
    <property type="protein sequence ID" value="CAF1635199.1"/>
    <property type="molecule type" value="Genomic_DNA"/>
</dbReference>